<reference evidence="2 3" key="1">
    <citation type="submission" date="2019-02" db="EMBL/GenBank/DDBJ databases">
        <title>Deep-cultivation of Planctomycetes and their phenomic and genomic characterization uncovers novel biology.</title>
        <authorList>
            <person name="Wiegand S."/>
            <person name="Jogler M."/>
            <person name="Boedeker C."/>
            <person name="Pinto D."/>
            <person name="Vollmers J."/>
            <person name="Rivas-Marin E."/>
            <person name="Kohn T."/>
            <person name="Peeters S.H."/>
            <person name="Heuer A."/>
            <person name="Rast P."/>
            <person name="Oberbeckmann S."/>
            <person name="Bunk B."/>
            <person name="Jeske O."/>
            <person name="Meyerdierks A."/>
            <person name="Storesund J.E."/>
            <person name="Kallscheuer N."/>
            <person name="Luecker S."/>
            <person name="Lage O.M."/>
            <person name="Pohl T."/>
            <person name="Merkel B.J."/>
            <person name="Hornburger P."/>
            <person name="Mueller R.-W."/>
            <person name="Bruemmer F."/>
            <person name="Labrenz M."/>
            <person name="Spormann A.M."/>
            <person name="Op den Camp H."/>
            <person name="Overmann J."/>
            <person name="Amann R."/>
            <person name="Jetten M.S.M."/>
            <person name="Mascher T."/>
            <person name="Medema M.H."/>
            <person name="Devos D.P."/>
            <person name="Kaster A.-K."/>
            <person name="Ovreas L."/>
            <person name="Rohde M."/>
            <person name="Galperin M.Y."/>
            <person name="Jogler C."/>
        </authorList>
    </citation>
    <scope>NUCLEOTIDE SEQUENCE [LARGE SCALE GENOMIC DNA]</scope>
    <source>
        <strain evidence="2 3">Poly24</strain>
    </source>
</reference>
<feature type="domain" description="TubC N-terminal docking" evidence="1">
    <location>
        <begin position="3"/>
        <end position="50"/>
    </location>
</feature>
<gene>
    <name evidence="2" type="ORF">Poly24_54760</name>
</gene>
<dbReference type="InterPro" id="IPR044894">
    <property type="entry name" value="TubC_N_sf"/>
</dbReference>
<dbReference type="Pfam" id="PF18563">
    <property type="entry name" value="TubC_N"/>
    <property type="match status" value="1"/>
</dbReference>
<dbReference type="Gene3D" id="1.10.10.1830">
    <property type="entry name" value="Non-ribosomal peptide synthase, adenylation domain"/>
    <property type="match status" value="1"/>
</dbReference>
<name>A0A518K1P7_9BACT</name>
<protein>
    <recommendedName>
        <fullName evidence="1">TubC N-terminal docking domain-containing protein</fullName>
    </recommendedName>
</protein>
<dbReference type="InterPro" id="IPR041464">
    <property type="entry name" value="TubC_N"/>
</dbReference>
<evidence type="ECO:0000313" key="2">
    <source>
        <dbReference type="EMBL" id="QDV71736.1"/>
    </source>
</evidence>
<proteinExistence type="predicted"/>
<organism evidence="2 3">
    <name type="scientific">Rosistilla carotiformis</name>
    <dbReference type="NCBI Taxonomy" id="2528017"/>
    <lineage>
        <taxon>Bacteria</taxon>
        <taxon>Pseudomonadati</taxon>
        <taxon>Planctomycetota</taxon>
        <taxon>Planctomycetia</taxon>
        <taxon>Pirellulales</taxon>
        <taxon>Pirellulaceae</taxon>
        <taxon>Rosistilla</taxon>
    </lineage>
</organism>
<dbReference type="KEGG" id="rcf:Poly24_54760"/>
<keyword evidence="3" id="KW-1185">Reference proteome</keyword>
<evidence type="ECO:0000313" key="3">
    <source>
        <dbReference type="Proteomes" id="UP000315082"/>
    </source>
</evidence>
<dbReference type="RefSeq" id="WP_145102445.1">
    <property type="nucleotide sequence ID" value="NZ_CP036348.1"/>
</dbReference>
<evidence type="ECO:0000259" key="1">
    <source>
        <dbReference type="Pfam" id="PF18563"/>
    </source>
</evidence>
<sequence length="85" mass="9247">MNIDALLDNLAELGAVLSIRGNDLDIDAPAGVLTDRDIEALRAAKPELLRLQRIAEGLPPSEAAAECLEWIAIDPAEWKSDRRTV</sequence>
<dbReference type="EMBL" id="CP036348">
    <property type="protein sequence ID" value="QDV71736.1"/>
    <property type="molecule type" value="Genomic_DNA"/>
</dbReference>
<accession>A0A518K1P7</accession>
<dbReference type="Proteomes" id="UP000315082">
    <property type="component" value="Chromosome"/>
</dbReference>
<dbReference type="AlphaFoldDB" id="A0A518K1P7"/>